<keyword evidence="15" id="KW-0699">rRNA-binding</keyword>
<dbReference type="Proteomes" id="UP000501991">
    <property type="component" value="Chromosome"/>
</dbReference>
<dbReference type="InterPro" id="IPR014720">
    <property type="entry name" value="dsRBD_dom"/>
</dbReference>
<dbReference type="FunFam" id="1.10.1520.10:FF:000001">
    <property type="entry name" value="Ribonuclease 3"/>
    <property type="match status" value="1"/>
</dbReference>
<dbReference type="PANTHER" id="PTHR11207">
    <property type="entry name" value="RIBONUCLEASE III"/>
    <property type="match status" value="1"/>
</dbReference>
<dbReference type="GO" id="GO:0005737">
    <property type="term" value="C:cytoplasm"/>
    <property type="evidence" value="ECO:0007669"/>
    <property type="project" value="UniProtKB-SubCell"/>
</dbReference>
<evidence type="ECO:0000256" key="12">
    <source>
        <dbReference type="ARBA" id="ARBA00022801"/>
    </source>
</evidence>
<sequence length="222" mass="24786">MALDRLEQRLDYAFSNPRLLRQALTHRSYGQPNYERLEFLGDSIVNHVVALALFERYPHLREGELSRLRAHLVCQQTLYELALELGLGAALLLGDGELKSGGAERPSILSDALEAIIAAIYLDGGYDPSKAFVDRIFTSRLALLDPDKSLKDPKTRLQEWLQARKQPLPRYALVEVRGEAHAQEFEVECAVGERLRTRGVGSSRRAAEQASAADAMNQLESS</sequence>
<dbReference type="PROSITE" id="PS00517">
    <property type="entry name" value="RNASE_3_1"/>
    <property type="match status" value="1"/>
</dbReference>
<dbReference type="PROSITE" id="PS50137">
    <property type="entry name" value="DS_RBD"/>
    <property type="match status" value="1"/>
</dbReference>
<feature type="binding site" evidence="15">
    <location>
        <position position="111"/>
    </location>
    <ligand>
        <name>Mg(2+)</name>
        <dbReference type="ChEBI" id="CHEBI:18420"/>
    </ligand>
</feature>
<dbReference type="SUPFAM" id="SSF69065">
    <property type="entry name" value="RNase III domain-like"/>
    <property type="match status" value="1"/>
</dbReference>
<keyword evidence="11 15" id="KW-0255">Endonuclease</keyword>
<dbReference type="Gene3D" id="3.30.160.20">
    <property type="match status" value="1"/>
</dbReference>
<dbReference type="InterPro" id="IPR036389">
    <property type="entry name" value="RNase_III_sf"/>
</dbReference>
<comment type="similarity">
    <text evidence="3">Belongs to the ribonuclease III family.</text>
</comment>
<evidence type="ECO:0000256" key="2">
    <source>
        <dbReference type="ARBA" id="ARBA00004496"/>
    </source>
</evidence>
<keyword evidence="12 15" id="KW-0378">Hydrolase</keyword>
<keyword evidence="7 15" id="KW-0507">mRNA processing</keyword>
<feature type="binding site" evidence="15">
    <location>
        <position position="38"/>
    </location>
    <ligand>
        <name>Mg(2+)</name>
        <dbReference type="ChEBI" id="CHEBI:18420"/>
    </ligand>
</feature>
<dbReference type="EMBL" id="CP048836">
    <property type="protein sequence ID" value="QID17772.1"/>
    <property type="molecule type" value="Genomic_DNA"/>
</dbReference>
<comment type="function">
    <text evidence="15">Digests double-stranded RNA. Involved in the processing of primary rRNA transcript to yield the immediate precursors to the large and small rRNAs (23S and 16S). Processes some mRNAs, and tRNAs when they are encoded in the rRNA operon. Processes pre-crRNA and tracrRNA of type II CRISPR loci if present in the organism.</text>
</comment>
<evidence type="ECO:0000256" key="8">
    <source>
        <dbReference type="ARBA" id="ARBA00022694"/>
    </source>
</evidence>
<dbReference type="GO" id="GO:0042802">
    <property type="term" value="F:identical protein binding"/>
    <property type="evidence" value="ECO:0007669"/>
    <property type="project" value="UniProtKB-ARBA"/>
</dbReference>
<evidence type="ECO:0000256" key="10">
    <source>
        <dbReference type="ARBA" id="ARBA00022723"/>
    </source>
</evidence>
<dbReference type="GO" id="GO:0010468">
    <property type="term" value="P:regulation of gene expression"/>
    <property type="evidence" value="ECO:0007669"/>
    <property type="project" value="TreeGrafter"/>
</dbReference>
<dbReference type="CDD" id="cd10845">
    <property type="entry name" value="DSRM_RNAse_III_family"/>
    <property type="match status" value="1"/>
</dbReference>
<comment type="subcellular location">
    <subcellularLocation>
        <location evidence="2 15">Cytoplasm</location>
    </subcellularLocation>
</comment>
<dbReference type="GO" id="GO:0006364">
    <property type="term" value="P:rRNA processing"/>
    <property type="evidence" value="ECO:0007669"/>
    <property type="project" value="UniProtKB-UniRule"/>
</dbReference>
<dbReference type="SMART" id="SM00358">
    <property type="entry name" value="DSRM"/>
    <property type="match status" value="1"/>
</dbReference>
<evidence type="ECO:0000259" key="18">
    <source>
        <dbReference type="PROSITE" id="PS50142"/>
    </source>
</evidence>
<evidence type="ECO:0000256" key="14">
    <source>
        <dbReference type="ARBA" id="ARBA00022884"/>
    </source>
</evidence>
<dbReference type="Gene3D" id="1.10.1520.10">
    <property type="entry name" value="Ribonuclease III domain"/>
    <property type="match status" value="1"/>
</dbReference>
<dbReference type="Pfam" id="PF14622">
    <property type="entry name" value="Ribonucleas_3_3"/>
    <property type="match status" value="1"/>
</dbReference>
<evidence type="ECO:0000256" key="11">
    <source>
        <dbReference type="ARBA" id="ARBA00022759"/>
    </source>
</evidence>
<dbReference type="PROSITE" id="PS50142">
    <property type="entry name" value="RNASE_3_2"/>
    <property type="match status" value="1"/>
</dbReference>
<dbReference type="SMART" id="SM00535">
    <property type="entry name" value="RIBOc"/>
    <property type="match status" value="1"/>
</dbReference>
<dbReference type="EC" id="3.1.26.3" evidence="15"/>
<feature type="domain" description="RNase III" evidence="18">
    <location>
        <begin position="3"/>
        <end position="125"/>
    </location>
</feature>
<dbReference type="CDD" id="cd00593">
    <property type="entry name" value="RIBOc"/>
    <property type="match status" value="1"/>
</dbReference>
<dbReference type="GO" id="GO:0003725">
    <property type="term" value="F:double-stranded RNA binding"/>
    <property type="evidence" value="ECO:0007669"/>
    <property type="project" value="TreeGrafter"/>
</dbReference>
<evidence type="ECO:0000256" key="15">
    <source>
        <dbReference type="HAMAP-Rule" id="MF_00104"/>
    </source>
</evidence>
<dbReference type="GO" id="GO:0006397">
    <property type="term" value="P:mRNA processing"/>
    <property type="evidence" value="ECO:0007669"/>
    <property type="project" value="UniProtKB-UniRule"/>
</dbReference>
<feature type="compositionally biased region" description="Low complexity" evidence="16">
    <location>
        <begin position="202"/>
        <end position="215"/>
    </location>
</feature>
<accession>A0A6C1B2A7</accession>
<keyword evidence="9 15" id="KW-0540">Nuclease</keyword>
<keyword evidence="8 15" id="KW-0819">tRNA processing</keyword>
<feature type="active site" evidence="15">
    <location>
        <position position="42"/>
    </location>
</feature>
<dbReference type="PANTHER" id="PTHR11207:SF0">
    <property type="entry name" value="RIBONUCLEASE 3"/>
    <property type="match status" value="1"/>
</dbReference>
<feature type="binding site" evidence="15">
    <location>
        <position position="114"/>
    </location>
    <ligand>
        <name>Mg(2+)</name>
        <dbReference type="ChEBI" id="CHEBI:18420"/>
    </ligand>
</feature>
<reference evidence="19 20" key="1">
    <citation type="submission" date="2020-02" db="EMBL/GenBank/DDBJ databases">
        <title>Nitrogenibacter mangrovi gen. nov., sp. nov. isolated from mangrove sediment, a denitrifying betaproteobacterium.</title>
        <authorList>
            <person name="Liao H."/>
            <person name="Tian Y."/>
        </authorList>
    </citation>
    <scope>NUCLEOTIDE SEQUENCE [LARGE SCALE GENOMIC DNA]</scope>
    <source>
        <strain evidence="19 20">M9-3-2</strain>
    </source>
</reference>
<dbReference type="KEGG" id="azq:G3580_09015"/>
<keyword evidence="10 15" id="KW-0479">Metal-binding</keyword>
<feature type="domain" description="DRBM" evidence="17">
    <location>
        <begin position="152"/>
        <end position="221"/>
    </location>
</feature>
<evidence type="ECO:0000313" key="19">
    <source>
        <dbReference type="EMBL" id="QID17772.1"/>
    </source>
</evidence>
<dbReference type="Pfam" id="PF00035">
    <property type="entry name" value="dsrm"/>
    <property type="match status" value="1"/>
</dbReference>
<dbReference type="HAMAP" id="MF_00104">
    <property type="entry name" value="RNase_III"/>
    <property type="match status" value="1"/>
</dbReference>
<keyword evidence="20" id="KW-1185">Reference proteome</keyword>
<evidence type="ECO:0000256" key="16">
    <source>
        <dbReference type="SAM" id="MobiDB-lite"/>
    </source>
</evidence>
<evidence type="ECO:0000259" key="17">
    <source>
        <dbReference type="PROSITE" id="PS50137"/>
    </source>
</evidence>
<gene>
    <name evidence="15 19" type="primary">rnc</name>
    <name evidence="19" type="ORF">G3580_09015</name>
</gene>
<name>A0A6C1B2A7_9RHOO</name>
<comment type="subunit">
    <text evidence="4 15">Homodimer.</text>
</comment>
<evidence type="ECO:0000256" key="4">
    <source>
        <dbReference type="ARBA" id="ARBA00011738"/>
    </source>
</evidence>
<dbReference type="InterPro" id="IPR000999">
    <property type="entry name" value="RNase_III_dom"/>
</dbReference>
<dbReference type="FunFam" id="3.30.160.20:FF:000003">
    <property type="entry name" value="Ribonuclease 3"/>
    <property type="match status" value="1"/>
</dbReference>
<feature type="active site" evidence="15">
    <location>
        <position position="114"/>
    </location>
</feature>
<evidence type="ECO:0000256" key="7">
    <source>
        <dbReference type="ARBA" id="ARBA00022664"/>
    </source>
</evidence>
<organism evidence="19 20">
    <name type="scientific">Nitrogeniibacter mangrovi</name>
    <dbReference type="NCBI Taxonomy" id="2016596"/>
    <lineage>
        <taxon>Bacteria</taxon>
        <taxon>Pseudomonadati</taxon>
        <taxon>Pseudomonadota</taxon>
        <taxon>Betaproteobacteria</taxon>
        <taxon>Rhodocyclales</taxon>
        <taxon>Zoogloeaceae</taxon>
        <taxon>Nitrogeniibacter</taxon>
    </lineage>
</organism>
<evidence type="ECO:0000256" key="3">
    <source>
        <dbReference type="ARBA" id="ARBA00010183"/>
    </source>
</evidence>
<keyword evidence="14 15" id="KW-0694">RNA-binding</keyword>
<dbReference type="GO" id="GO:0008033">
    <property type="term" value="P:tRNA processing"/>
    <property type="evidence" value="ECO:0007669"/>
    <property type="project" value="UniProtKB-KW"/>
</dbReference>
<comment type="catalytic activity">
    <reaction evidence="1 15">
        <text>Endonucleolytic cleavage to 5'-phosphomonoester.</text>
        <dbReference type="EC" id="3.1.26.3"/>
    </reaction>
</comment>
<keyword evidence="13 15" id="KW-0460">Magnesium</keyword>
<dbReference type="SUPFAM" id="SSF54768">
    <property type="entry name" value="dsRNA-binding domain-like"/>
    <property type="match status" value="1"/>
</dbReference>
<protein>
    <recommendedName>
        <fullName evidence="15">Ribonuclease 3</fullName>
        <ecNumber evidence="15">3.1.26.3</ecNumber>
    </recommendedName>
    <alternativeName>
        <fullName evidence="15">Ribonuclease III</fullName>
        <shortName evidence="15">RNase III</shortName>
    </alternativeName>
</protein>
<dbReference type="AlphaFoldDB" id="A0A6C1B2A7"/>
<evidence type="ECO:0000256" key="6">
    <source>
        <dbReference type="ARBA" id="ARBA00022552"/>
    </source>
</evidence>
<proteinExistence type="inferred from homology"/>
<dbReference type="NCBIfam" id="TIGR02191">
    <property type="entry name" value="RNaseIII"/>
    <property type="match status" value="1"/>
</dbReference>
<evidence type="ECO:0000256" key="5">
    <source>
        <dbReference type="ARBA" id="ARBA00022490"/>
    </source>
</evidence>
<dbReference type="GO" id="GO:0046872">
    <property type="term" value="F:metal ion binding"/>
    <property type="evidence" value="ECO:0007669"/>
    <property type="project" value="UniProtKB-KW"/>
</dbReference>
<dbReference type="GO" id="GO:0004525">
    <property type="term" value="F:ribonuclease III activity"/>
    <property type="evidence" value="ECO:0007669"/>
    <property type="project" value="UniProtKB-UniRule"/>
</dbReference>
<evidence type="ECO:0000313" key="20">
    <source>
        <dbReference type="Proteomes" id="UP000501991"/>
    </source>
</evidence>
<keyword evidence="6 15" id="KW-0698">rRNA processing</keyword>
<evidence type="ECO:0000256" key="1">
    <source>
        <dbReference type="ARBA" id="ARBA00000109"/>
    </source>
</evidence>
<keyword evidence="5 15" id="KW-0963">Cytoplasm</keyword>
<dbReference type="GO" id="GO:0019843">
    <property type="term" value="F:rRNA binding"/>
    <property type="evidence" value="ECO:0007669"/>
    <property type="project" value="UniProtKB-KW"/>
</dbReference>
<evidence type="ECO:0000256" key="9">
    <source>
        <dbReference type="ARBA" id="ARBA00022722"/>
    </source>
</evidence>
<comment type="cofactor">
    <cofactor evidence="15">
        <name>Mg(2+)</name>
        <dbReference type="ChEBI" id="CHEBI:18420"/>
    </cofactor>
</comment>
<dbReference type="InterPro" id="IPR011907">
    <property type="entry name" value="RNase_III"/>
</dbReference>
<dbReference type="RefSeq" id="WP_173764934.1">
    <property type="nucleotide sequence ID" value="NZ_CP048836.1"/>
</dbReference>
<feature type="region of interest" description="Disordered" evidence="16">
    <location>
        <begin position="199"/>
        <end position="222"/>
    </location>
</feature>
<evidence type="ECO:0000256" key="13">
    <source>
        <dbReference type="ARBA" id="ARBA00022842"/>
    </source>
</evidence>